<feature type="compositionally biased region" description="Low complexity" evidence="1">
    <location>
        <begin position="32"/>
        <end position="43"/>
    </location>
</feature>
<feature type="compositionally biased region" description="Polar residues" evidence="1">
    <location>
        <begin position="205"/>
        <end position="221"/>
    </location>
</feature>
<feature type="compositionally biased region" description="Low complexity" evidence="1">
    <location>
        <begin position="86"/>
        <end position="106"/>
    </location>
</feature>
<dbReference type="EMBL" id="JAPQKH010000005">
    <property type="protein sequence ID" value="KAJ5097751.1"/>
    <property type="molecule type" value="Genomic_DNA"/>
</dbReference>
<feature type="compositionally biased region" description="Polar residues" evidence="1">
    <location>
        <begin position="44"/>
        <end position="67"/>
    </location>
</feature>
<feature type="region of interest" description="Disordered" evidence="1">
    <location>
        <begin position="86"/>
        <end position="221"/>
    </location>
</feature>
<protein>
    <submittedName>
        <fullName evidence="2">Uncharacterized protein</fullName>
    </submittedName>
</protein>
<sequence>MSDNPGNMRGTRDNNRANDIPANNGKGDSKANTTNPTQPDQTQYSQATDSNPNTSPHPSLAQRIQSSATGLARSAFVDPNAAQVLSSATNGKTGSSTSSSLSSTVSREAYGPSNNSLSSGGVGQPARGTSEAFRESDVQEQAGGFSIPALSEEEFQRGENAFEDTNWSTPRSSEGSLQNSNGNWKGKQRAQDPVQGEYTTAWDRANTNAQTPATENYTETQTDGAAVVSLLSSSSFDAGFTNENEFDPDAAPPPLTAEEIKLLDSFRREIPREDPGIASSQTQTQSQPAHLSSLSLVPDIDTFLQQNDPSAYSSQNSRDETGKSLSLRDDVLAHLPGAEDWVGVHERYHDEVWGYLRPALEAAKVEIEEEGQVEGTGHDGDGPAVRRLKMILEHMKV</sequence>
<gene>
    <name evidence="2" type="ORF">N7456_008472</name>
</gene>
<organism evidence="2 3">
    <name type="scientific">Penicillium angulare</name>
    <dbReference type="NCBI Taxonomy" id="116970"/>
    <lineage>
        <taxon>Eukaryota</taxon>
        <taxon>Fungi</taxon>
        <taxon>Dikarya</taxon>
        <taxon>Ascomycota</taxon>
        <taxon>Pezizomycotina</taxon>
        <taxon>Eurotiomycetes</taxon>
        <taxon>Eurotiomycetidae</taxon>
        <taxon>Eurotiales</taxon>
        <taxon>Aspergillaceae</taxon>
        <taxon>Penicillium</taxon>
    </lineage>
</organism>
<reference evidence="2" key="1">
    <citation type="submission" date="2022-11" db="EMBL/GenBank/DDBJ databases">
        <authorList>
            <person name="Petersen C."/>
        </authorList>
    </citation>
    <scope>NUCLEOTIDE SEQUENCE</scope>
    <source>
        <strain evidence="2">IBT 30069</strain>
    </source>
</reference>
<feature type="compositionally biased region" description="Polar residues" evidence="1">
    <location>
        <begin position="163"/>
        <end position="183"/>
    </location>
</feature>
<dbReference type="Proteomes" id="UP001149165">
    <property type="component" value="Unassembled WGS sequence"/>
</dbReference>
<dbReference type="OrthoDB" id="5337545at2759"/>
<keyword evidence="3" id="KW-1185">Reference proteome</keyword>
<proteinExistence type="predicted"/>
<evidence type="ECO:0000313" key="2">
    <source>
        <dbReference type="EMBL" id="KAJ5097751.1"/>
    </source>
</evidence>
<feature type="region of interest" description="Disordered" evidence="1">
    <location>
        <begin position="1"/>
        <end position="67"/>
    </location>
</feature>
<evidence type="ECO:0000256" key="1">
    <source>
        <dbReference type="SAM" id="MobiDB-lite"/>
    </source>
</evidence>
<dbReference type="AlphaFoldDB" id="A0A9W9FCT4"/>
<accession>A0A9W9FCT4</accession>
<reference evidence="2" key="2">
    <citation type="journal article" date="2023" name="IMA Fungus">
        <title>Comparative genomic study of the Penicillium genus elucidates a diverse pangenome and 15 lateral gene transfer events.</title>
        <authorList>
            <person name="Petersen C."/>
            <person name="Sorensen T."/>
            <person name="Nielsen M.R."/>
            <person name="Sondergaard T.E."/>
            <person name="Sorensen J.L."/>
            <person name="Fitzpatrick D.A."/>
            <person name="Frisvad J.C."/>
            <person name="Nielsen K.L."/>
        </authorList>
    </citation>
    <scope>NUCLEOTIDE SEQUENCE</scope>
    <source>
        <strain evidence="2">IBT 30069</strain>
    </source>
</reference>
<evidence type="ECO:0000313" key="3">
    <source>
        <dbReference type="Proteomes" id="UP001149165"/>
    </source>
</evidence>
<comment type="caution">
    <text evidence="2">The sequence shown here is derived from an EMBL/GenBank/DDBJ whole genome shotgun (WGS) entry which is preliminary data.</text>
</comment>
<name>A0A9W9FCT4_9EURO</name>